<organism evidence="2 3">
    <name type="scientific">Amnibacterium kyonggiense</name>
    <dbReference type="NCBI Taxonomy" id="595671"/>
    <lineage>
        <taxon>Bacteria</taxon>
        <taxon>Bacillati</taxon>
        <taxon>Actinomycetota</taxon>
        <taxon>Actinomycetes</taxon>
        <taxon>Micrococcales</taxon>
        <taxon>Microbacteriaceae</taxon>
        <taxon>Amnibacterium</taxon>
    </lineage>
</organism>
<reference evidence="2 3" key="1">
    <citation type="submission" date="2019-03" db="EMBL/GenBank/DDBJ databases">
        <title>Genomic Encyclopedia of Archaeal and Bacterial Type Strains, Phase II (KMG-II): from individual species to whole genera.</title>
        <authorList>
            <person name="Goeker M."/>
        </authorList>
    </citation>
    <scope>NUCLEOTIDE SEQUENCE [LARGE SCALE GENOMIC DNA]</scope>
    <source>
        <strain evidence="2 3">DSM 24782</strain>
    </source>
</reference>
<dbReference type="RefSeq" id="WP_133765461.1">
    <property type="nucleotide sequence ID" value="NZ_BAAARP010000001.1"/>
</dbReference>
<evidence type="ECO:0000259" key="1">
    <source>
        <dbReference type="Pfam" id="PF12680"/>
    </source>
</evidence>
<dbReference type="AlphaFoldDB" id="A0A4R7FSK6"/>
<dbReference type="InterPro" id="IPR037401">
    <property type="entry name" value="SnoaL-like"/>
</dbReference>
<dbReference type="SUPFAM" id="SSF54427">
    <property type="entry name" value="NTF2-like"/>
    <property type="match status" value="2"/>
</dbReference>
<evidence type="ECO:0000313" key="2">
    <source>
        <dbReference type="EMBL" id="TDS80786.1"/>
    </source>
</evidence>
<proteinExistence type="predicted"/>
<dbReference type="Proteomes" id="UP000295344">
    <property type="component" value="Unassembled WGS sequence"/>
</dbReference>
<name>A0A4R7FSK6_9MICO</name>
<protein>
    <submittedName>
        <fullName evidence="2">Putative SnoaL-like aldol condensation-catalyzing enzyme</fullName>
    </submittedName>
</protein>
<evidence type="ECO:0000313" key="3">
    <source>
        <dbReference type="Proteomes" id="UP000295344"/>
    </source>
</evidence>
<sequence>MTSATTVTTALHRLFGDRDPGVIDDLFGPVYRQHSALGVDGLAGVRALLDHLPPGFGYELLRVVADGDLVVTHGLYRGYGPAPVVGFDVWRVRNGRIVEHWDALGPLGGAGPDDRAPVEGPTAPAELEQSDANRALVREWAEVVLRDGAGAAARFVGDASVDHARGGAPVDRPRGADGTPIRYRVVHQVIAEGDLVFTRSEGGDAAPLIVNDLWRVEGGRIVEHWGLVVPVPATLPHDNGAF</sequence>
<feature type="domain" description="SnoaL-like" evidence="1">
    <location>
        <begin position="10"/>
        <end position="100"/>
    </location>
</feature>
<dbReference type="Gene3D" id="3.10.450.50">
    <property type="match status" value="2"/>
</dbReference>
<keyword evidence="3" id="KW-1185">Reference proteome</keyword>
<dbReference type="OrthoDB" id="129343at2"/>
<accession>A0A4R7FSK6</accession>
<comment type="caution">
    <text evidence="2">The sequence shown here is derived from an EMBL/GenBank/DDBJ whole genome shotgun (WGS) entry which is preliminary data.</text>
</comment>
<dbReference type="EMBL" id="SOAM01000001">
    <property type="protein sequence ID" value="TDS80786.1"/>
    <property type="molecule type" value="Genomic_DNA"/>
</dbReference>
<gene>
    <name evidence="2" type="ORF">CLV52_1355</name>
</gene>
<dbReference type="Pfam" id="PF12680">
    <property type="entry name" value="SnoaL_2"/>
    <property type="match status" value="1"/>
</dbReference>
<dbReference type="InterPro" id="IPR032710">
    <property type="entry name" value="NTF2-like_dom_sf"/>
</dbReference>